<feature type="compositionally biased region" description="Pro residues" evidence="1">
    <location>
        <begin position="12"/>
        <end position="21"/>
    </location>
</feature>
<evidence type="ECO:0000256" key="1">
    <source>
        <dbReference type="SAM" id="MobiDB-lite"/>
    </source>
</evidence>
<feature type="region of interest" description="Disordered" evidence="1">
    <location>
        <begin position="1"/>
        <end position="197"/>
    </location>
</feature>
<reference evidence="2" key="1">
    <citation type="journal article" date="2020" name="Stud. Mycol.">
        <title>101 Dothideomycetes genomes: a test case for predicting lifestyles and emergence of pathogens.</title>
        <authorList>
            <person name="Haridas S."/>
            <person name="Albert R."/>
            <person name="Binder M."/>
            <person name="Bloem J."/>
            <person name="Labutti K."/>
            <person name="Salamov A."/>
            <person name="Andreopoulos B."/>
            <person name="Baker S."/>
            <person name="Barry K."/>
            <person name="Bills G."/>
            <person name="Bluhm B."/>
            <person name="Cannon C."/>
            <person name="Castanera R."/>
            <person name="Culley D."/>
            <person name="Daum C."/>
            <person name="Ezra D."/>
            <person name="Gonzalez J."/>
            <person name="Henrissat B."/>
            <person name="Kuo A."/>
            <person name="Liang C."/>
            <person name="Lipzen A."/>
            <person name="Lutzoni F."/>
            <person name="Magnuson J."/>
            <person name="Mondo S."/>
            <person name="Nolan M."/>
            <person name="Ohm R."/>
            <person name="Pangilinan J."/>
            <person name="Park H.-J."/>
            <person name="Ramirez L."/>
            <person name="Alfaro M."/>
            <person name="Sun H."/>
            <person name="Tritt A."/>
            <person name="Yoshinaga Y."/>
            <person name="Zwiers L.-H."/>
            <person name="Turgeon B."/>
            <person name="Goodwin S."/>
            <person name="Spatafora J."/>
            <person name="Crous P."/>
            <person name="Grigoriev I."/>
        </authorList>
    </citation>
    <scope>NUCLEOTIDE SEQUENCE</scope>
    <source>
        <strain evidence="2">CBS 119925</strain>
    </source>
</reference>
<feature type="compositionally biased region" description="Basic and acidic residues" evidence="1">
    <location>
        <begin position="63"/>
        <end position="81"/>
    </location>
</feature>
<feature type="compositionally biased region" description="Basic residues" evidence="1">
    <location>
        <begin position="369"/>
        <end position="384"/>
    </location>
</feature>
<protein>
    <submittedName>
        <fullName evidence="2">Uncharacterized protein</fullName>
    </submittedName>
</protein>
<feature type="compositionally biased region" description="Basic and acidic residues" evidence="1">
    <location>
        <begin position="296"/>
        <end position="310"/>
    </location>
</feature>
<sequence length="556" mass="60639">MVYQNTNTLADKPPPTNPPVSPNKTRLQAMRNGIRRIRDALFPPEIGPALVADDEPLPANNSDRPHDGSDDRVGSTDRVGSETESQTPPVPERSPRRPEHAYFSPKSMDDILRRRPGEERGTINGSSGRTLQGPLGNEEDNAHKKSNGTSSQERLAKSEPSDPASDTISSTQQQALPQSATEKSVDAPNKITGPISGATYQRLLAEYQEKRARRTASEASSIVNYDTDPEAEPEPEIRPDWLRPMTPAAYRRLLAGVQKRKARRRALEASSTVNYDTGPEAEPEPETPPAPNWTRKNGDLVRSLDIERQPSEVNHGTGSGGDTKAKNSTALKSGHHGNATGKAPKGVNGQQKPEWSPNPEAGPSSTGKARGRARTPSSLHRHGAPKNSNRVNGANEHWPRTWPPTPEDSNRVSSGNGDKIWSPSPEAQSSRSEVSTIVNYDPKEEPEATVIDGRRGYRSPKRVYPRTGEGIMTKMANPAYYSNPEDDEPLALLMERKHGPNWGIKNKAPMSPSPIPEASSRISADRRTRASTSARSKTSPKARTNVELAADNDAFD</sequence>
<evidence type="ECO:0000313" key="3">
    <source>
        <dbReference type="Proteomes" id="UP000799440"/>
    </source>
</evidence>
<dbReference type="AlphaFoldDB" id="A0A6A6V8D3"/>
<name>A0A6A6V8D3_9PLEO</name>
<feature type="compositionally biased region" description="Polar residues" evidence="1">
    <location>
        <begin position="425"/>
        <end position="438"/>
    </location>
</feature>
<proteinExistence type="predicted"/>
<feature type="region of interest" description="Disordered" evidence="1">
    <location>
        <begin position="502"/>
        <end position="556"/>
    </location>
</feature>
<feature type="region of interest" description="Disordered" evidence="1">
    <location>
        <begin position="451"/>
        <end position="470"/>
    </location>
</feature>
<feature type="region of interest" description="Disordered" evidence="1">
    <location>
        <begin position="210"/>
        <end position="243"/>
    </location>
</feature>
<keyword evidence="3" id="KW-1185">Reference proteome</keyword>
<feature type="compositionally biased region" description="Polar residues" evidence="1">
    <location>
        <begin position="164"/>
        <end position="182"/>
    </location>
</feature>
<feature type="compositionally biased region" description="Basic and acidic residues" evidence="1">
    <location>
        <begin position="107"/>
        <end position="121"/>
    </location>
</feature>
<evidence type="ECO:0000313" key="2">
    <source>
        <dbReference type="EMBL" id="KAF2746912.1"/>
    </source>
</evidence>
<dbReference type="EMBL" id="MU006575">
    <property type="protein sequence ID" value="KAF2746912.1"/>
    <property type="molecule type" value="Genomic_DNA"/>
</dbReference>
<organism evidence="2 3">
    <name type="scientific">Sporormia fimetaria CBS 119925</name>
    <dbReference type="NCBI Taxonomy" id="1340428"/>
    <lineage>
        <taxon>Eukaryota</taxon>
        <taxon>Fungi</taxon>
        <taxon>Dikarya</taxon>
        <taxon>Ascomycota</taxon>
        <taxon>Pezizomycotina</taxon>
        <taxon>Dothideomycetes</taxon>
        <taxon>Pleosporomycetidae</taxon>
        <taxon>Pleosporales</taxon>
        <taxon>Sporormiaceae</taxon>
        <taxon>Sporormia</taxon>
    </lineage>
</organism>
<feature type="region of interest" description="Disordered" evidence="1">
    <location>
        <begin position="257"/>
        <end position="446"/>
    </location>
</feature>
<accession>A0A6A6V8D3</accession>
<gene>
    <name evidence="2" type="ORF">M011DRAFT_477737</name>
</gene>
<dbReference type="Proteomes" id="UP000799440">
    <property type="component" value="Unassembled WGS sequence"/>
</dbReference>
<feature type="compositionally biased region" description="Low complexity" evidence="1">
    <location>
        <begin position="530"/>
        <end position="539"/>
    </location>
</feature>